<dbReference type="Gene3D" id="3.40.50.300">
    <property type="entry name" value="P-loop containing nucleotide triphosphate hydrolases"/>
    <property type="match status" value="1"/>
</dbReference>
<dbReference type="InterPro" id="IPR027417">
    <property type="entry name" value="P-loop_NTPase"/>
</dbReference>
<name>A0AB33ISE8_9BACT</name>
<dbReference type="AlphaFoldDB" id="A0AB33ISE8"/>
<reference evidence="2" key="1">
    <citation type="submission" date="2024-07" db="EMBL/GenBank/DDBJ databases">
        <title>Complete genome sequence of Prevotella sp. YM-2024 GTC17253.</title>
        <authorList>
            <person name="Hayashi M."/>
            <person name="Muto Y."/>
            <person name="Tanaka K."/>
            <person name="Niwa H."/>
        </authorList>
    </citation>
    <scope>NUCLEOTIDE SEQUENCE</scope>
    <source>
        <strain evidence="2">GTC17253</strain>
    </source>
</reference>
<dbReference type="GO" id="GO:0070300">
    <property type="term" value="F:phosphatidic acid binding"/>
    <property type="evidence" value="ECO:0007669"/>
    <property type="project" value="TreeGrafter"/>
</dbReference>
<dbReference type="InterPro" id="IPR033469">
    <property type="entry name" value="CYTH-like_dom_sf"/>
</dbReference>
<dbReference type="SUPFAM" id="SSF55154">
    <property type="entry name" value="CYTH-like phosphatases"/>
    <property type="match status" value="1"/>
</dbReference>
<gene>
    <name evidence="2" type="ORF">GTC17253_08620</name>
</gene>
<evidence type="ECO:0000313" key="2">
    <source>
        <dbReference type="EMBL" id="BFO70896.1"/>
    </source>
</evidence>
<dbReference type="InterPro" id="IPR053227">
    <property type="entry name" value="TRPL-trafficking_regulator"/>
</dbReference>
<dbReference type="PANTHER" id="PTHR34932:SF1">
    <property type="entry name" value="TRPL TRANSLOCATION DEFECT PROTEIN 14"/>
    <property type="match status" value="1"/>
</dbReference>
<dbReference type="InterPro" id="IPR038727">
    <property type="entry name" value="NadR/Ttd14_AAA_dom"/>
</dbReference>
<dbReference type="SUPFAM" id="SSF52540">
    <property type="entry name" value="P-loop containing nucleoside triphosphate hydrolases"/>
    <property type="match status" value="1"/>
</dbReference>
<dbReference type="EMBL" id="AP035785">
    <property type="protein sequence ID" value="BFO70896.1"/>
    <property type="molecule type" value="Genomic_DNA"/>
</dbReference>
<dbReference type="GO" id="GO:0005525">
    <property type="term" value="F:GTP binding"/>
    <property type="evidence" value="ECO:0007669"/>
    <property type="project" value="TreeGrafter"/>
</dbReference>
<feature type="domain" description="NadR/Ttd14 AAA" evidence="1">
    <location>
        <begin position="6"/>
        <end position="183"/>
    </location>
</feature>
<proteinExistence type="predicted"/>
<evidence type="ECO:0000259" key="1">
    <source>
        <dbReference type="Pfam" id="PF13521"/>
    </source>
</evidence>
<dbReference type="Pfam" id="PF13521">
    <property type="entry name" value="AAA_28"/>
    <property type="match status" value="1"/>
</dbReference>
<dbReference type="PANTHER" id="PTHR34932">
    <property type="entry name" value="TRPL TRANSLOCATION DEFECT PROTEIN 14"/>
    <property type="match status" value="1"/>
</dbReference>
<dbReference type="Gene3D" id="2.40.320.10">
    <property type="entry name" value="Hypothetical Protein Pfu-838710-001"/>
    <property type="match status" value="1"/>
</dbReference>
<accession>A0AB33ISE8</accession>
<protein>
    <recommendedName>
        <fullName evidence="1">NadR/Ttd14 AAA domain-containing protein</fullName>
    </recommendedName>
</protein>
<dbReference type="GO" id="GO:0035091">
    <property type="term" value="F:phosphatidylinositol binding"/>
    <property type="evidence" value="ECO:0007669"/>
    <property type="project" value="TreeGrafter"/>
</dbReference>
<sequence length="361" mass="41495">MKEIKKIVLTGGPCAGKTTALVKVIEHFSSLGFKVFTIPEVPTLFSQSGMDYLTSNPQLFYEGEKATLEIQLELENKFTRMAETCTEPVIIICDRGVMDISAYMKPEMWSKITGDIGLTTPQLRDARYDAVLHLVSAADGAESFYTNSNNKHRSEGLELARQLDKKVIEAWTGHPHLRVINNHENFDNKLYRVLKEISSVLGLAQPIVEERKYIVERISDIPGSIESEIIQTYLVADPGCEVRLRRRTWNGKYVNVHTTKKRLSETEQIETERQINNNLYASMLQQADPYRQTIRKMRKSFIWKGQFFELDTYLSPIDNLMILEAKGVERQEDVKFPPFVKVIKDITGNADYYNYNLALRR</sequence>
<organism evidence="2">
    <name type="scientific">Prevotella sp. GTC17253</name>
    <dbReference type="NCBI Taxonomy" id="3236793"/>
    <lineage>
        <taxon>Bacteria</taxon>
        <taxon>Pseudomonadati</taxon>
        <taxon>Bacteroidota</taxon>
        <taxon>Bacteroidia</taxon>
        <taxon>Bacteroidales</taxon>
        <taxon>Prevotellaceae</taxon>
        <taxon>Prevotella</taxon>
    </lineage>
</organism>